<feature type="compositionally biased region" description="Acidic residues" evidence="8">
    <location>
        <begin position="197"/>
        <end position="206"/>
    </location>
</feature>
<dbReference type="GO" id="GO:0000387">
    <property type="term" value="P:spliceosomal snRNP assembly"/>
    <property type="evidence" value="ECO:0007669"/>
    <property type="project" value="InterPro"/>
</dbReference>
<gene>
    <name evidence="9" type="ORF">NAV_LOCUS7643</name>
</gene>
<protein>
    <recommendedName>
        <fullName evidence="4">Methylosome subunit pICln</fullName>
    </recommendedName>
</protein>
<dbReference type="PANTHER" id="PTHR21399:SF0">
    <property type="entry name" value="METHYLOSOME SUBUNIT PICLN"/>
    <property type="match status" value="1"/>
</dbReference>
<dbReference type="GO" id="GO:0005681">
    <property type="term" value="C:spliceosomal complex"/>
    <property type="evidence" value="ECO:0007669"/>
    <property type="project" value="TreeGrafter"/>
</dbReference>
<evidence type="ECO:0000256" key="4">
    <source>
        <dbReference type="ARBA" id="ARBA00015653"/>
    </source>
</evidence>
<keyword evidence="10" id="KW-1185">Reference proteome</keyword>
<dbReference type="PANTHER" id="PTHR21399">
    <property type="entry name" value="CHLORIDE CONDUCTANCE REGULATORY PROTEIN ICLN"/>
    <property type="match status" value="1"/>
</dbReference>
<feature type="compositionally biased region" description="Acidic residues" evidence="8">
    <location>
        <begin position="125"/>
        <end position="139"/>
    </location>
</feature>
<comment type="function">
    <text evidence="7">Involved in both the assembly of spliceosomal snRNPs and the methylation of Sm proteins. Chaperone that regulates the assembly of spliceosomal U1, U2, U4 and U5 small nuclear ribonucleoproteins (snRNPs), the building blocks of the spliceosome, and thereby plays an important role in the splicing of cellular pre-mRNAs. Most spliceosomal snRNPs contain a common set of Sm proteins SNRPB, SNRPD1, SNRPD2, SNRPD3, SNRPE, SNRPF and SNRPG that assemble in a heptameric protein ring on the Sm site of the small nuclear RNA to form the core snRNP (Sm core). In the cytosol, the Sm proteins SNRPD1, SNRPD2, SNRPE, SNRPF and SNRPG are trapped in an inactive 6S pICln-Sm complex by the chaperone CLNS1A that controls the assembly of the core snRNP. Dissociation by the SMN complex of CLNS1A from the trapped Sm proteins and their transfer to an SMN-Sm complex triggers the assembly of core snRNPs and their transport to the nucleus.</text>
</comment>
<evidence type="ECO:0000256" key="2">
    <source>
        <dbReference type="ARBA" id="ARBA00004496"/>
    </source>
</evidence>
<evidence type="ECO:0000256" key="6">
    <source>
        <dbReference type="ARBA" id="ARBA00023242"/>
    </source>
</evidence>
<dbReference type="GO" id="GO:0034715">
    <property type="term" value="C:pICln-Sm protein complex"/>
    <property type="evidence" value="ECO:0007669"/>
    <property type="project" value="InterPro"/>
</dbReference>
<dbReference type="InterPro" id="IPR011993">
    <property type="entry name" value="PH-like_dom_sf"/>
</dbReference>
<dbReference type="GO" id="GO:0045292">
    <property type="term" value="P:mRNA cis splicing, via spliceosome"/>
    <property type="evidence" value="ECO:0007669"/>
    <property type="project" value="TreeGrafter"/>
</dbReference>
<dbReference type="PRINTS" id="PR01348">
    <property type="entry name" value="ICLNCHANNEL"/>
</dbReference>
<name>A0A498SVP3_ACAVI</name>
<accession>A0A498SVP3</accession>
<reference evidence="9 10" key="1">
    <citation type="submission" date="2018-08" db="EMBL/GenBank/DDBJ databases">
        <authorList>
            <person name="Laetsch R D."/>
            <person name="Stevens L."/>
            <person name="Kumar S."/>
            <person name="Blaxter L. M."/>
        </authorList>
    </citation>
    <scope>NUCLEOTIDE SEQUENCE [LARGE SCALE GENOMIC DNA]</scope>
</reference>
<dbReference type="GO" id="GO:0005829">
    <property type="term" value="C:cytosol"/>
    <property type="evidence" value="ECO:0007669"/>
    <property type="project" value="InterPro"/>
</dbReference>
<keyword evidence="6" id="KW-0539">Nucleus</keyword>
<feature type="region of interest" description="Disordered" evidence="8">
    <location>
        <begin position="170"/>
        <end position="206"/>
    </location>
</feature>
<dbReference type="GO" id="GO:0006884">
    <property type="term" value="P:cell volume homeostasis"/>
    <property type="evidence" value="ECO:0007669"/>
    <property type="project" value="InterPro"/>
</dbReference>
<proteinExistence type="inferred from homology"/>
<dbReference type="AlphaFoldDB" id="A0A498SVP3"/>
<dbReference type="GO" id="GO:0034709">
    <property type="term" value="C:methylosome"/>
    <property type="evidence" value="ECO:0007669"/>
    <property type="project" value="InterPro"/>
</dbReference>
<evidence type="ECO:0000256" key="1">
    <source>
        <dbReference type="ARBA" id="ARBA00004123"/>
    </source>
</evidence>
<evidence type="ECO:0000256" key="7">
    <source>
        <dbReference type="ARBA" id="ARBA00045890"/>
    </source>
</evidence>
<dbReference type="STRING" id="6277.A0A498SVP3"/>
<sequence>MIVLCNVVVPTDGVRLIQNQVTAYIESESAGEGELTISESSVTWVSSISGRGFSLTYPSIILHAISRDPSVFPDECIYVLADAKGSDIGIQNSERSVSSAQHVGSGIEEQAELDEERVENGFGDDIGDDNDDDDADDDDDKVHLAIRFAPQDKTILQNIYQQMCECQGLNPDEGDDFSDDFTLGPEGDFSDNKSGEEDYEENGEEEDQNTLYFRGMSTNMYRHETNGATNILSLQHFNASNITFTNNVKILEKRQTHGQLSNVNNLLNQRIRGNAVPQCPCVIKPGTDKCIAYDSRYQAASIEEALVAFRDVTMDDDSLKYPTSGVIVGFTSFIRLTQG</sequence>
<dbReference type="Gene3D" id="2.30.29.30">
    <property type="entry name" value="Pleckstrin-homology domain (PH domain)/Phosphotyrosine-binding domain (PTB)"/>
    <property type="match status" value="1"/>
</dbReference>
<comment type="subcellular location">
    <subcellularLocation>
        <location evidence="2">Cytoplasm</location>
    </subcellularLocation>
    <subcellularLocation>
        <location evidence="1">Nucleus</location>
    </subcellularLocation>
</comment>
<dbReference type="InterPro" id="IPR039924">
    <property type="entry name" value="ICln/Lot5/Saf5"/>
</dbReference>
<dbReference type="GO" id="GO:0006821">
    <property type="term" value="P:chloride transport"/>
    <property type="evidence" value="ECO:0007669"/>
    <property type="project" value="InterPro"/>
</dbReference>
<dbReference type="EMBL" id="UPTC01001975">
    <property type="protein sequence ID" value="VBB32852.1"/>
    <property type="molecule type" value="Genomic_DNA"/>
</dbReference>
<evidence type="ECO:0000313" key="10">
    <source>
        <dbReference type="Proteomes" id="UP000276991"/>
    </source>
</evidence>
<dbReference type="Proteomes" id="UP000276991">
    <property type="component" value="Unassembled WGS sequence"/>
</dbReference>
<dbReference type="InterPro" id="IPR003521">
    <property type="entry name" value="ICln"/>
</dbReference>
<evidence type="ECO:0000313" key="9">
    <source>
        <dbReference type="EMBL" id="VBB32852.1"/>
    </source>
</evidence>
<feature type="region of interest" description="Disordered" evidence="8">
    <location>
        <begin position="94"/>
        <end position="139"/>
    </location>
</feature>
<evidence type="ECO:0000256" key="8">
    <source>
        <dbReference type="SAM" id="MobiDB-lite"/>
    </source>
</evidence>
<comment type="similarity">
    <text evidence="3">Belongs to the pICln (TC 1.A.47) family.</text>
</comment>
<evidence type="ECO:0000256" key="3">
    <source>
        <dbReference type="ARBA" id="ARBA00007054"/>
    </source>
</evidence>
<dbReference type="Pfam" id="PF03517">
    <property type="entry name" value="Voldacs"/>
    <property type="match status" value="1"/>
</dbReference>
<dbReference type="GO" id="GO:0005886">
    <property type="term" value="C:plasma membrane"/>
    <property type="evidence" value="ECO:0007669"/>
    <property type="project" value="InterPro"/>
</dbReference>
<keyword evidence="5" id="KW-0963">Cytoplasm</keyword>
<dbReference type="OrthoDB" id="19714at2759"/>
<evidence type="ECO:0000256" key="5">
    <source>
        <dbReference type="ARBA" id="ARBA00022490"/>
    </source>
</evidence>
<organism evidence="9 10">
    <name type="scientific">Acanthocheilonema viteae</name>
    <name type="common">Filarial nematode worm</name>
    <name type="synonym">Dipetalonema viteae</name>
    <dbReference type="NCBI Taxonomy" id="6277"/>
    <lineage>
        <taxon>Eukaryota</taxon>
        <taxon>Metazoa</taxon>
        <taxon>Ecdysozoa</taxon>
        <taxon>Nematoda</taxon>
        <taxon>Chromadorea</taxon>
        <taxon>Rhabditida</taxon>
        <taxon>Spirurina</taxon>
        <taxon>Spiruromorpha</taxon>
        <taxon>Filarioidea</taxon>
        <taxon>Onchocercidae</taxon>
        <taxon>Acanthocheilonema</taxon>
    </lineage>
</organism>